<keyword evidence="2" id="KW-1185">Reference proteome</keyword>
<evidence type="ECO:0000313" key="1">
    <source>
        <dbReference type="EMBL" id="KAF2146743.1"/>
    </source>
</evidence>
<sequence length="268" mass="29783">MDFLSDELERMATNIAQYTGSESEIPLDDIGGLPVHKTEPVLRHARPEKYPKGSSMNVSYLMRLGGPLSTVAQIQVAAGLQTTPAILEGTSDEGEPASFCRLSQEAKRTVEAWLVETGISNRDRPAFIRLSQSAKELSPNSPYPTLSLNTTLPQHRPNNTTTVFHPLQNEWPLVGLLGLSDDEYPILERASVQGGFIRTWGGKYKVIVDGSETVQGWAYCVKTKEHEDILRTYETARYDVVRCRIAIEGKGDVWGCVFRCADERTLIV</sequence>
<dbReference type="OrthoDB" id="3262926at2759"/>
<accession>A0A6A6BTN5</accession>
<dbReference type="RefSeq" id="XP_033402452.1">
    <property type="nucleotide sequence ID" value="XM_033542835.1"/>
</dbReference>
<evidence type="ECO:0008006" key="3">
    <source>
        <dbReference type="Google" id="ProtNLM"/>
    </source>
</evidence>
<reference evidence="1" key="1">
    <citation type="journal article" date="2020" name="Stud. Mycol.">
        <title>101 Dothideomycetes genomes: a test case for predicting lifestyles and emergence of pathogens.</title>
        <authorList>
            <person name="Haridas S."/>
            <person name="Albert R."/>
            <person name="Binder M."/>
            <person name="Bloem J."/>
            <person name="Labutti K."/>
            <person name="Salamov A."/>
            <person name="Andreopoulos B."/>
            <person name="Baker S."/>
            <person name="Barry K."/>
            <person name="Bills G."/>
            <person name="Bluhm B."/>
            <person name="Cannon C."/>
            <person name="Castanera R."/>
            <person name="Culley D."/>
            <person name="Daum C."/>
            <person name="Ezra D."/>
            <person name="Gonzalez J."/>
            <person name="Henrissat B."/>
            <person name="Kuo A."/>
            <person name="Liang C."/>
            <person name="Lipzen A."/>
            <person name="Lutzoni F."/>
            <person name="Magnuson J."/>
            <person name="Mondo S."/>
            <person name="Nolan M."/>
            <person name="Ohm R."/>
            <person name="Pangilinan J."/>
            <person name="Park H.-J."/>
            <person name="Ramirez L."/>
            <person name="Alfaro M."/>
            <person name="Sun H."/>
            <person name="Tritt A."/>
            <person name="Yoshinaga Y."/>
            <person name="Zwiers L.-H."/>
            <person name="Turgeon B."/>
            <person name="Goodwin S."/>
            <person name="Spatafora J."/>
            <person name="Crous P."/>
            <person name="Grigoriev I."/>
        </authorList>
    </citation>
    <scope>NUCLEOTIDE SEQUENCE</scope>
    <source>
        <strain evidence="1">CBS 121167</strain>
    </source>
</reference>
<dbReference type="Gene3D" id="3.10.490.10">
    <property type="entry name" value="Gamma-glutamyl cyclotransferase-like"/>
    <property type="match status" value="1"/>
</dbReference>
<dbReference type="EMBL" id="ML995475">
    <property type="protein sequence ID" value="KAF2146743.1"/>
    <property type="molecule type" value="Genomic_DNA"/>
</dbReference>
<evidence type="ECO:0000313" key="2">
    <source>
        <dbReference type="Proteomes" id="UP000799438"/>
    </source>
</evidence>
<gene>
    <name evidence="1" type="ORF">K452DRAFT_304678</name>
</gene>
<dbReference type="AlphaFoldDB" id="A0A6A6BTN5"/>
<dbReference type="Proteomes" id="UP000799438">
    <property type="component" value="Unassembled WGS sequence"/>
</dbReference>
<protein>
    <recommendedName>
        <fullName evidence="3">Gamma-glutamylcyclotransferase AIG2-like domain-containing protein</fullName>
    </recommendedName>
</protein>
<name>A0A6A6BTN5_9PEZI</name>
<proteinExistence type="predicted"/>
<dbReference type="GeneID" id="54300332"/>
<organism evidence="1 2">
    <name type="scientific">Aplosporella prunicola CBS 121167</name>
    <dbReference type="NCBI Taxonomy" id="1176127"/>
    <lineage>
        <taxon>Eukaryota</taxon>
        <taxon>Fungi</taxon>
        <taxon>Dikarya</taxon>
        <taxon>Ascomycota</taxon>
        <taxon>Pezizomycotina</taxon>
        <taxon>Dothideomycetes</taxon>
        <taxon>Dothideomycetes incertae sedis</taxon>
        <taxon>Botryosphaeriales</taxon>
        <taxon>Aplosporellaceae</taxon>
        <taxon>Aplosporella</taxon>
    </lineage>
</organism>